<evidence type="ECO:0000313" key="4">
    <source>
        <dbReference type="Proteomes" id="UP000000305"/>
    </source>
</evidence>
<dbReference type="HOGENOM" id="CLU_967280_0_0_1"/>
<keyword evidence="4" id="KW-1185">Reference proteome</keyword>
<feature type="compositionally biased region" description="Polar residues" evidence="2">
    <location>
        <begin position="243"/>
        <end position="260"/>
    </location>
</feature>
<protein>
    <submittedName>
        <fullName evidence="3">Uncharacterized protein</fullName>
    </submittedName>
</protein>
<dbReference type="KEGG" id="dpx:DAPPUDRAFT_246268"/>
<feature type="compositionally biased region" description="Basic and acidic residues" evidence="2">
    <location>
        <begin position="40"/>
        <end position="53"/>
    </location>
</feature>
<feature type="region of interest" description="Disordered" evidence="2">
    <location>
        <begin position="1"/>
        <end position="53"/>
    </location>
</feature>
<keyword evidence="1" id="KW-0175">Coiled coil</keyword>
<accession>E9GPZ3</accession>
<gene>
    <name evidence="3" type="ORF">DAPPUDRAFT_246268</name>
</gene>
<evidence type="ECO:0000313" key="3">
    <source>
        <dbReference type="EMBL" id="EFX78507.1"/>
    </source>
</evidence>
<dbReference type="Proteomes" id="UP000000305">
    <property type="component" value="Unassembled WGS sequence"/>
</dbReference>
<feature type="region of interest" description="Disordered" evidence="2">
    <location>
        <begin position="243"/>
        <end position="264"/>
    </location>
</feature>
<feature type="compositionally biased region" description="Acidic residues" evidence="2">
    <location>
        <begin position="11"/>
        <end position="22"/>
    </location>
</feature>
<dbReference type="InParanoid" id="E9GPZ3"/>
<evidence type="ECO:0000256" key="1">
    <source>
        <dbReference type="SAM" id="Coils"/>
    </source>
</evidence>
<evidence type="ECO:0000256" key="2">
    <source>
        <dbReference type="SAM" id="MobiDB-lite"/>
    </source>
</evidence>
<dbReference type="OrthoDB" id="6363629at2759"/>
<feature type="coiled-coil region" evidence="1">
    <location>
        <begin position="153"/>
        <end position="209"/>
    </location>
</feature>
<sequence length="288" mass="33313">MNKIPITDLYGDSDEEYQNAEEDGSHSTDAANQSTDGEESQAKEQQFDNMTEKQTADKLAYQHRWLLNKHKTLLAKRDARLENVNVLHKKLLNTWSDKMKCQQEYGHQYMRSIETSKIVWESKMTADNTRNNSRLSSNGRSQMNQETLAQEKERCAKQRVEQLAKDLLEATEKRMRTLEEVISLISRELDEAKQDCHALNKELVATEVQLLETEGVLETLNECEETHVDKSFLAGTSTQCSETNRSMLRKSPQTKSYTYKSETEKRETILRKRSAQDFNSFQQDSVTV</sequence>
<proteinExistence type="predicted"/>
<organism evidence="3 4">
    <name type="scientific">Daphnia pulex</name>
    <name type="common">Water flea</name>
    <dbReference type="NCBI Taxonomy" id="6669"/>
    <lineage>
        <taxon>Eukaryota</taxon>
        <taxon>Metazoa</taxon>
        <taxon>Ecdysozoa</taxon>
        <taxon>Arthropoda</taxon>
        <taxon>Crustacea</taxon>
        <taxon>Branchiopoda</taxon>
        <taxon>Diplostraca</taxon>
        <taxon>Cladocera</taxon>
        <taxon>Anomopoda</taxon>
        <taxon>Daphniidae</taxon>
        <taxon>Daphnia</taxon>
    </lineage>
</organism>
<dbReference type="AlphaFoldDB" id="E9GPZ3"/>
<reference evidence="3 4" key="1">
    <citation type="journal article" date="2011" name="Science">
        <title>The ecoresponsive genome of Daphnia pulex.</title>
        <authorList>
            <person name="Colbourne J.K."/>
            <person name="Pfrender M.E."/>
            <person name="Gilbert D."/>
            <person name="Thomas W.K."/>
            <person name="Tucker A."/>
            <person name="Oakley T.H."/>
            <person name="Tokishita S."/>
            <person name="Aerts A."/>
            <person name="Arnold G.J."/>
            <person name="Basu M.K."/>
            <person name="Bauer D.J."/>
            <person name="Caceres C.E."/>
            <person name="Carmel L."/>
            <person name="Casola C."/>
            <person name="Choi J.H."/>
            <person name="Detter J.C."/>
            <person name="Dong Q."/>
            <person name="Dusheyko S."/>
            <person name="Eads B.D."/>
            <person name="Frohlich T."/>
            <person name="Geiler-Samerotte K.A."/>
            <person name="Gerlach D."/>
            <person name="Hatcher P."/>
            <person name="Jogdeo S."/>
            <person name="Krijgsveld J."/>
            <person name="Kriventseva E.V."/>
            <person name="Kultz D."/>
            <person name="Laforsch C."/>
            <person name="Lindquist E."/>
            <person name="Lopez J."/>
            <person name="Manak J.R."/>
            <person name="Muller J."/>
            <person name="Pangilinan J."/>
            <person name="Patwardhan R.P."/>
            <person name="Pitluck S."/>
            <person name="Pritham E.J."/>
            <person name="Rechtsteiner A."/>
            <person name="Rho M."/>
            <person name="Rogozin I.B."/>
            <person name="Sakarya O."/>
            <person name="Salamov A."/>
            <person name="Schaack S."/>
            <person name="Shapiro H."/>
            <person name="Shiga Y."/>
            <person name="Skalitzky C."/>
            <person name="Smith Z."/>
            <person name="Souvorov A."/>
            <person name="Sung W."/>
            <person name="Tang Z."/>
            <person name="Tsuchiya D."/>
            <person name="Tu H."/>
            <person name="Vos H."/>
            <person name="Wang M."/>
            <person name="Wolf Y.I."/>
            <person name="Yamagata H."/>
            <person name="Yamada T."/>
            <person name="Ye Y."/>
            <person name="Shaw J.R."/>
            <person name="Andrews J."/>
            <person name="Crease T.J."/>
            <person name="Tang H."/>
            <person name="Lucas S.M."/>
            <person name="Robertson H.M."/>
            <person name="Bork P."/>
            <person name="Koonin E.V."/>
            <person name="Zdobnov E.M."/>
            <person name="Grigoriev I.V."/>
            <person name="Lynch M."/>
            <person name="Boore J.L."/>
        </authorList>
    </citation>
    <scope>NUCLEOTIDE SEQUENCE [LARGE SCALE GENOMIC DNA]</scope>
</reference>
<name>E9GPZ3_DAPPU</name>
<dbReference type="EMBL" id="GL732557">
    <property type="protein sequence ID" value="EFX78507.1"/>
    <property type="molecule type" value="Genomic_DNA"/>
</dbReference>